<name>A0A9P6GU24_9PLEO</name>
<evidence type="ECO:0000256" key="9">
    <source>
        <dbReference type="ARBA" id="ARBA00022982"/>
    </source>
</evidence>
<sequence>MGVPFEALLPYGIMLGMFAFSAVSVGKLKEMQNGGKSARRGMDAWDRVSRHSFWPPGTLADAVLERDRRLTGFARGQTDKAEAPPGFELNNPWRVRTAGAAEFAVLTAARWSNDTSKQCTHAHTLFDSQCTFPTSHSSSQRPLPCEVTAHARNQDSTSKNTHILEPADMTLKRFDLRISDLRF</sequence>
<dbReference type="EMBL" id="WJXW01000001">
    <property type="protein sequence ID" value="KAF9741543.1"/>
    <property type="molecule type" value="Genomic_DNA"/>
</dbReference>
<evidence type="ECO:0000313" key="15">
    <source>
        <dbReference type="Proteomes" id="UP000756921"/>
    </source>
</evidence>
<dbReference type="Proteomes" id="UP000756921">
    <property type="component" value="Unassembled WGS sequence"/>
</dbReference>
<comment type="similarity">
    <text evidence="3">Belongs to the complex I NDUFA1 subunit family.</text>
</comment>
<keyword evidence="12 13" id="KW-0472">Membrane</keyword>
<keyword evidence="7 13" id="KW-0812">Transmembrane</keyword>
<protein>
    <recommendedName>
        <fullName evidence="4">NADH dehydrogenase [ubiquinone] 1 alpha subcomplex subunit 1</fullName>
    </recommendedName>
</protein>
<dbReference type="Pfam" id="PF15879">
    <property type="entry name" value="MWFE"/>
    <property type="match status" value="1"/>
</dbReference>
<evidence type="ECO:0000256" key="1">
    <source>
        <dbReference type="ARBA" id="ARBA00003195"/>
    </source>
</evidence>
<keyword evidence="6" id="KW-0679">Respiratory chain</keyword>
<organism evidence="14 15">
    <name type="scientific">Paraphaeosphaeria minitans</name>
    <dbReference type="NCBI Taxonomy" id="565426"/>
    <lineage>
        <taxon>Eukaryota</taxon>
        <taxon>Fungi</taxon>
        <taxon>Dikarya</taxon>
        <taxon>Ascomycota</taxon>
        <taxon>Pezizomycotina</taxon>
        <taxon>Dothideomycetes</taxon>
        <taxon>Pleosporomycetidae</taxon>
        <taxon>Pleosporales</taxon>
        <taxon>Massarineae</taxon>
        <taxon>Didymosphaeriaceae</taxon>
        <taxon>Paraphaeosphaeria</taxon>
    </lineage>
</organism>
<comment type="function">
    <text evidence="1">Accessory subunit of the mitochondrial membrane respiratory chain NADH dehydrogenase (Complex I), that is believed not to be involved in catalysis. Complex I functions in the transfer of electrons from NADH to the respiratory chain. The immediate electron acceptor for the enzyme is believed to be ubiquinone.</text>
</comment>
<evidence type="ECO:0000256" key="5">
    <source>
        <dbReference type="ARBA" id="ARBA00022448"/>
    </source>
</evidence>
<comment type="caution">
    <text evidence="14">The sequence shown here is derived from an EMBL/GenBank/DDBJ whole genome shotgun (WGS) entry which is preliminary data.</text>
</comment>
<accession>A0A9P6GU24</accession>
<evidence type="ECO:0000256" key="4">
    <source>
        <dbReference type="ARBA" id="ARBA00016392"/>
    </source>
</evidence>
<evidence type="ECO:0000256" key="6">
    <source>
        <dbReference type="ARBA" id="ARBA00022660"/>
    </source>
</evidence>
<keyword evidence="5" id="KW-0813">Transport</keyword>
<evidence type="ECO:0000256" key="7">
    <source>
        <dbReference type="ARBA" id="ARBA00022692"/>
    </source>
</evidence>
<dbReference type="AlphaFoldDB" id="A0A9P6GU24"/>
<keyword evidence="9" id="KW-0249">Electron transport</keyword>
<dbReference type="GO" id="GO:0005743">
    <property type="term" value="C:mitochondrial inner membrane"/>
    <property type="evidence" value="ECO:0007669"/>
    <property type="project" value="UniProtKB-SubCell"/>
</dbReference>
<dbReference type="PANTHER" id="PTHR17098">
    <property type="entry name" value="NADH-UBIQUINONE OXIDOREDUCTASE MWFE SUBUNIT"/>
    <property type="match status" value="1"/>
</dbReference>
<evidence type="ECO:0000313" key="14">
    <source>
        <dbReference type="EMBL" id="KAF9741543.1"/>
    </source>
</evidence>
<keyword evidence="8" id="KW-0999">Mitochondrion inner membrane</keyword>
<evidence type="ECO:0000256" key="2">
    <source>
        <dbReference type="ARBA" id="ARBA00004298"/>
    </source>
</evidence>
<reference evidence="14" key="1">
    <citation type="journal article" date="2020" name="Mol. Plant Microbe Interact.">
        <title>Genome Sequence of the Biocontrol Agent Coniothyrium minitans strain Conio (IMI 134523).</title>
        <authorList>
            <person name="Patel D."/>
            <person name="Shittu T.A."/>
            <person name="Baroncelli R."/>
            <person name="Muthumeenakshi S."/>
            <person name="Osborne T.H."/>
            <person name="Janganan T.K."/>
            <person name="Sreenivasaprasad S."/>
        </authorList>
    </citation>
    <scope>NUCLEOTIDE SEQUENCE</scope>
    <source>
        <strain evidence="14">Conio</strain>
    </source>
</reference>
<evidence type="ECO:0000256" key="13">
    <source>
        <dbReference type="SAM" id="Phobius"/>
    </source>
</evidence>
<keyword evidence="10 13" id="KW-1133">Transmembrane helix</keyword>
<proteinExistence type="inferred from homology"/>
<evidence type="ECO:0000256" key="3">
    <source>
        <dbReference type="ARBA" id="ARBA00009960"/>
    </source>
</evidence>
<dbReference type="InterPro" id="IPR017384">
    <property type="entry name" value="NADH_Ub_cplx-1_asu_su-1"/>
</dbReference>
<feature type="transmembrane region" description="Helical" evidence="13">
    <location>
        <begin position="7"/>
        <end position="26"/>
    </location>
</feature>
<dbReference type="PANTHER" id="PTHR17098:SF2">
    <property type="entry name" value="NADH DEHYDROGENASE [UBIQUINONE] 1 ALPHA SUBCOMPLEX SUBUNIT 1"/>
    <property type="match status" value="1"/>
</dbReference>
<comment type="subcellular location">
    <subcellularLocation>
        <location evidence="2">Mitochondrion inner membrane</location>
        <topology evidence="2">Single-pass membrane protein</topology>
        <orientation evidence="2">Matrix side</orientation>
    </subcellularLocation>
</comment>
<evidence type="ECO:0000256" key="8">
    <source>
        <dbReference type="ARBA" id="ARBA00022792"/>
    </source>
</evidence>
<keyword evidence="15" id="KW-1185">Reference proteome</keyword>
<gene>
    <name evidence="14" type="ORF">PMIN01_01082</name>
</gene>
<evidence type="ECO:0000256" key="10">
    <source>
        <dbReference type="ARBA" id="ARBA00022989"/>
    </source>
</evidence>
<evidence type="ECO:0000256" key="11">
    <source>
        <dbReference type="ARBA" id="ARBA00023128"/>
    </source>
</evidence>
<keyword evidence="11" id="KW-0496">Mitochondrion</keyword>
<dbReference type="OrthoDB" id="1920692at2759"/>
<evidence type="ECO:0000256" key="12">
    <source>
        <dbReference type="ARBA" id="ARBA00023136"/>
    </source>
</evidence>